<organism evidence="2 3">
    <name type="scientific">Cuscuta campestris</name>
    <dbReference type="NCBI Taxonomy" id="132261"/>
    <lineage>
        <taxon>Eukaryota</taxon>
        <taxon>Viridiplantae</taxon>
        <taxon>Streptophyta</taxon>
        <taxon>Embryophyta</taxon>
        <taxon>Tracheophyta</taxon>
        <taxon>Spermatophyta</taxon>
        <taxon>Magnoliopsida</taxon>
        <taxon>eudicotyledons</taxon>
        <taxon>Gunneridae</taxon>
        <taxon>Pentapetalae</taxon>
        <taxon>asterids</taxon>
        <taxon>lamiids</taxon>
        <taxon>Solanales</taxon>
        <taxon>Convolvulaceae</taxon>
        <taxon>Cuscuteae</taxon>
        <taxon>Cuscuta</taxon>
        <taxon>Cuscuta subgen. Grammica</taxon>
        <taxon>Cuscuta sect. Cleistogrammica</taxon>
    </lineage>
</organism>
<dbReference type="OrthoDB" id="1226733at2759"/>
<feature type="transmembrane region" description="Helical" evidence="1">
    <location>
        <begin position="153"/>
        <end position="172"/>
    </location>
</feature>
<gene>
    <name evidence="2" type="ORF">CCAM_LOCUS28784</name>
</gene>
<name>A0A484MFW4_9ASTE</name>
<evidence type="ECO:0000313" key="2">
    <source>
        <dbReference type="EMBL" id="VFQ87008.1"/>
    </source>
</evidence>
<dbReference type="AlphaFoldDB" id="A0A484MFW4"/>
<keyword evidence="3" id="KW-1185">Reference proteome</keyword>
<accession>A0A484MFW4</accession>
<evidence type="ECO:0000313" key="3">
    <source>
        <dbReference type="Proteomes" id="UP000595140"/>
    </source>
</evidence>
<keyword evidence="1" id="KW-0812">Transmembrane</keyword>
<reference evidence="2 3" key="1">
    <citation type="submission" date="2018-04" db="EMBL/GenBank/DDBJ databases">
        <authorList>
            <person name="Vogel A."/>
        </authorList>
    </citation>
    <scope>NUCLEOTIDE SEQUENCE [LARGE SCALE GENOMIC DNA]</scope>
</reference>
<keyword evidence="1" id="KW-0472">Membrane</keyword>
<evidence type="ECO:0000256" key="1">
    <source>
        <dbReference type="SAM" id="Phobius"/>
    </source>
</evidence>
<protein>
    <submittedName>
        <fullName evidence="2">Uncharacterized protein</fullName>
    </submittedName>
</protein>
<proteinExistence type="predicted"/>
<dbReference type="EMBL" id="OOIL02003312">
    <property type="protein sequence ID" value="VFQ87008.1"/>
    <property type="molecule type" value="Genomic_DNA"/>
</dbReference>
<keyword evidence="1" id="KW-1133">Transmembrane helix</keyword>
<dbReference type="Proteomes" id="UP000595140">
    <property type="component" value="Unassembled WGS sequence"/>
</dbReference>
<sequence length="179" mass="20872">MMVTTWDILKLTNLTKKIKEGKVHLLVMIGKKLRDYLELIYRELDKRVEDTITEVKTFLASLLNMYASDGSSPSQITTTRGSHKFPVSLETNCVLPMTQVKRKLAKKEKKRRANKAGIVRNDVDRSLRLFHLMYDVASWHLARRTSGMIVRPIVDLIVIIIRVLIWVIRWMGLERRALR</sequence>